<feature type="repeat" description="ANK" evidence="6">
    <location>
        <begin position="62"/>
        <end position="94"/>
    </location>
</feature>
<gene>
    <name evidence="8" type="ORF">FP2506_17164</name>
</gene>
<reference evidence="8 9" key="1">
    <citation type="journal article" date="2010" name="J. Bacteriol.">
        <title>Genome sequence of Fulvimarina pelagi HTCC2506T, a Mn(II)-oxidizing alphaproteobacterium possessing an aerobic anoxygenic photosynthetic gene cluster and Xanthorhodopsin.</title>
        <authorList>
            <person name="Kang I."/>
            <person name="Oh H.M."/>
            <person name="Lim S.I."/>
            <person name="Ferriera S."/>
            <person name="Giovannoni S.J."/>
            <person name="Cho J.C."/>
        </authorList>
    </citation>
    <scope>NUCLEOTIDE SEQUENCE [LARGE SCALE GENOMIC DNA]</scope>
    <source>
        <strain evidence="8 9">HTCC2506</strain>
    </source>
</reference>
<dbReference type="PANTHER" id="PTHR24173">
    <property type="entry name" value="ANKYRIN REPEAT CONTAINING"/>
    <property type="match status" value="1"/>
</dbReference>
<keyword evidence="9" id="KW-1185">Reference proteome</keyword>
<sequence length="226" mass="23634">MMRIILSVFLLFVAPWAHAQTPPSTADVAGYRGLHLAAHEGDADAIRRLSASGADVDARDRAGRTPAHVAAFASNEAALRALAEAGADVNALENRAYDVLTIAAVADDPDLVSLAMELGNRPDRITSVYDGTALIAAAHLGHHEAVRRLIAGGAPLDHVNNLGWTALMEAVVLGDGGQDHVATVRVLVEAGADTEIPDRDGVTPLQHAEARGYDEIAAIIRAALGR</sequence>
<evidence type="ECO:0000256" key="3">
    <source>
        <dbReference type="ARBA" id="ARBA00022786"/>
    </source>
</evidence>
<feature type="repeat" description="ANK" evidence="6">
    <location>
        <begin position="129"/>
        <end position="161"/>
    </location>
</feature>
<feature type="chain" id="PRO_5004172270" description="Protein fem-1 homolog B" evidence="7">
    <location>
        <begin position="20"/>
        <end position="226"/>
    </location>
</feature>
<dbReference type="EMBL" id="AATP01000002">
    <property type="protein sequence ID" value="EAU42184.1"/>
    <property type="molecule type" value="Genomic_DNA"/>
</dbReference>
<dbReference type="RefSeq" id="WP_007068552.1">
    <property type="nucleotide sequence ID" value="NZ_DS022272.1"/>
</dbReference>
<keyword evidence="4 6" id="KW-0040">ANK repeat</keyword>
<dbReference type="GO" id="GO:0005737">
    <property type="term" value="C:cytoplasm"/>
    <property type="evidence" value="ECO:0007669"/>
    <property type="project" value="UniProtKB-SubCell"/>
</dbReference>
<dbReference type="SMART" id="SM00248">
    <property type="entry name" value="ANK"/>
    <property type="match status" value="5"/>
</dbReference>
<dbReference type="PROSITE" id="PS50088">
    <property type="entry name" value="ANK_REPEAT"/>
    <property type="match status" value="4"/>
</dbReference>
<dbReference type="STRING" id="217511.GCA_001463845_03145"/>
<feature type="repeat" description="ANK" evidence="6">
    <location>
        <begin position="29"/>
        <end position="61"/>
    </location>
</feature>
<keyword evidence="3" id="KW-0833">Ubl conjugation pathway</keyword>
<keyword evidence="7" id="KW-0732">Signal</keyword>
<evidence type="ECO:0000256" key="7">
    <source>
        <dbReference type="SAM" id="SignalP"/>
    </source>
</evidence>
<dbReference type="PANTHER" id="PTHR24173:SF78">
    <property type="entry name" value="PROTEIN FEM-1 HOMOLOG B"/>
    <property type="match status" value="1"/>
</dbReference>
<dbReference type="AlphaFoldDB" id="Q0G2J7"/>
<dbReference type="InterPro" id="IPR036770">
    <property type="entry name" value="Ankyrin_rpt-contain_sf"/>
</dbReference>
<dbReference type="Gene3D" id="1.25.40.20">
    <property type="entry name" value="Ankyrin repeat-containing domain"/>
    <property type="match status" value="2"/>
</dbReference>
<accession>Q0G2J7</accession>
<keyword evidence="2" id="KW-0677">Repeat</keyword>
<name>Q0G2J7_9HYPH</name>
<feature type="repeat" description="ANK" evidence="6">
    <location>
        <begin position="162"/>
        <end position="199"/>
    </location>
</feature>
<dbReference type="Pfam" id="PF12796">
    <property type="entry name" value="Ank_2"/>
    <property type="match status" value="2"/>
</dbReference>
<evidence type="ECO:0000313" key="9">
    <source>
        <dbReference type="Proteomes" id="UP000004310"/>
    </source>
</evidence>
<evidence type="ECO:0000313" key="8">
    <source>
        <dbReference type="EMBL" id="EAU42184.1"/>
    </source>
</evidence>
<dbReference type="PROSITE" id="PS50297">
    <property type="entry name" value="ANK_REP_REGION"/>
    <property type="match status" value="2"/>
</dbReference>
<evidence type="ECO:0000256" key="6">
    <source>
        <dbReference type="PROSITE-ProRule" id="PRU00023"/>
    </source>
</evidence>
<protein>
    <recommendedName>
        <fullName evidence="5">Protein fem-1 homolog B</fullName>
    </recommendedName>
</protein>
<dbReference type="InterPro" id="IPR002110">
    <property type="entry name" value="Ankyrin_rpt"/>
</dbReference>
<comment type="caution">
    <text evidence="8">The sequence shown here is derived from an EMBL/GenBank/DDBJ whole genome shotgun (WGS) entry which is preliminary data.</text>
</comment>
<dbReference type="Proteomes" id="UP000004310">
    <property type="component" value="Unassembled WGS sequence"/>
</dbReference>
<evidence type="ECO:0000256" key="2">
    <source>
        <dbReference type="ARBA" id="ARBA00022737"/>
    </source>
</evidence>
<proteinExistence type="predicted"/>
<evidence type="ECO:0000256" key="5">
    <source>
        <dbReference type="ARBA" id="ARBA00072197"/>
    </source>
</evidence>
<evidence type="ECO:0000256" key="4">
    <source>
        <dbReference type="ARBA" id="ARBA00023043"/>
    </source>
</evidence>
<feature type="signal peptide" evidence="7">
    <location>
        <begin position="1"/>
        <end position="19"/>
    </location>
</feature>
<dbReference type="eggNOG" id="COG0666">
    <property type="taxonomic scope" value="Bacteria"/>
</dbReference>
<organism evidence="8 9">
    <name type="scientific">Fulvimarina pelagi HTCC2506</name>
    <dbReference type="NCBI Taxonomy" id="314231"/>
    <lineage>
        <taxon>Bacteria</taxon>
        <taxon>Pseudomonadati</taxon>
        <taxon>Pseudomonadota</taxon>
        <taxon>Alphaproteobacteria</taxon>
        <taxon>Hyphomicrobiales</taxon>
        <taxon>Aurantimonadaceae</taxon>
        <taxon>Fulvimarina</taxon>
    </lineage>
</organism>
<evidence type="ECO:0000256" key="1">
    <source>
        <dbReference type="ARBA" id="ARBA00004906"/>
    </source>
</evidence>
<dbReference type="SUPFAM" id="SSF48403">
    <property type="entry name" value="Ankyrin repeat"/>
    <property type="match status" value="1"/>
</dbReference>
<dbReference type="HOGENOM" id="CLU_000134_18_13_5"/>
<comment type="pathway">
    <text evidence="1">Protein modification; protein ubiquitination.</text>
</comment>